<keyword evidence="2" id="KW-0479">Metal-binding</keyword>
<keyword evidence="6" id="KW-0238">DNA-binding</keyword>
<dbReference type="FunFam" id="3.30.160.60:FF:002005">
    <property type="entry name" value="Zinc finger protein 200"/>
    <property type="match status" value="1"/>
</dbReference>
<dbReference type="Gene3D" id="3.30.160.60">
    <property type="entry name" value="Classic Zinc Finger"/>
    <property type="match status" value="3"/>
</dbReference>
<evidence type="ECO:0000256" key="4">
    <source>
        <dbReference type="ARBA" id="ARBA00022771"/>
    </source>
</evidence>
<dbReference type="SUPFAM" id="SSF57667">
    <property type="entry name" value="beta-beta-alpha zinc fingers"/>
    <property type="match status" value="2"/>
</dbReference>
<dbReference type="InterPro" id="IPR036236">
    <property type="entry name" value="Znf_C2H2_sf"/>
</dbReference>
<dbReference type="GO" id="GO:0005634">
    <property type="term" value="C:nucleus"/>
    <property type="evidence" value="ECO:0007669"/>
    <property type="project" value="UniProtKB-SubCell"/>
</dbReference>
<evidence type="ECO:0000259" key="10">
    <source>
        <dbReference type="PROSITE" id="PS50157"/>
    </source>
</evidence>
<dbReference type="PROSITE" id="PS00028">
    <property type="entry name" value="ZINC_FINGER_C2H2_1"/>
    <property type="match status" value="3"/>
</dbReference>
<keyword evidence="3" id="KW-0677">Repeat</keyword>
<dbReference type="FunFam" id="3.30.160.60:FF:002090">
    <property type="entry name" value="Zinc finger protein 473"/>
    <property type="match status" value="1"/>
</dbReference>
<evidence type="ECO:0000313" key="12">
    <source>
        <dbReference type="Proteomes" id="UP001295444"/>
    </source>
</evidence>
<keyword evidence="12" id="KW-1185">Reference proteome</keyword>
<evidence type="ECO:0000256" key="9">
    <source>
        <dbReference type="SAM" id="MobiDB-lite"/>
    </source>
</evidence>
<evidence type="ECO:0000256" key="8">
    <source>
        <dbReference type="PROSITE-ProRule" id="PRU00042"/>
    </source>
</evidence>
<feature type="domain" description="C2H2-type" evidence="10">
    <location>
        <begin position="411"/>
        <end position="438"/>
    </location>
</feature>
<evidence type="ECO:0000256" key="1">
    <source>
        <dbReference type="ARBA" id="ARBA00004123"/>
    </source>
</evidence>
<evidence type="ECO:0000256" key="6">
    <source>
        <dbReference type="ARBA" id="ARBA00023125"/>
    </source>
</evidence>
<dbReference type="GO" id="GO:0008270">
    <property type="term" value="F:zinc ion binding"/>
    <property type="evidence" value="ECO:0007669"/>
    <property type="project" value="UniProtKB-KW"/>
</dbReference>
<reference evidence="11" key="1">
    <citation type="submission" date="2022-03" db="EMBL/GenBank/DDBJ databases">
        <authorList>
            <person name="Alioto T."/>
            <person name="Alioto T."/>
            <person name="Gomez Garrido J."/>
        </authorList>
    </citation>
    <scope>NUCLEOTIDE SEQUENCE</scope>
</reference>
<evidence type="ECO:0000313" key="11">
    <source>
        <dbReference type="EMBL" id="CAH2321003.1"/>
    </source>
</evidence>
<dbReference type="GO" id="GO:0000981">
    <property type="term" value="F:DNA-binding transcription factor activity, RNA polymerase II-specific"/>
    <property type="evidence" value="ECO:0007669"/>
    <property type="project" value="TreeGrafter"/>
</dbReference>
<dbReference type="Proteomes" id="UP001295444">
    <property type="component" value="Chromosome 11"/>
</dbReference>
<dbReference type="EMBL" id="OW240922">
    <property type="protein sequence ID" value="CAH2321003.1"/>
    <property type="molecule type" value="Genomic_DNA"/>
</dbReference>
<dbReference type="AlphaFoldDB" id="A0AAD1WMX6"/>
<dbReference type="FunFam" id="3.30.160.60:FF:001730">
    <property type="entry name" value="zinc finger protein 660"/>
    <property type="match status" value="1"/>
</dbReference>
<dbReference type="InterPro" id="IPR013087">
    <property type="entry name" value="Znf_C2H2_type"/>
</dbReference>
<dbReference type="PROSITE" id="PS50157">
    <property type="entry name" value="ZINC_FINGER_C2H2_2"/>
    <property type="match status" value="3"/>
</dbReference>
<dbReference type="GO" id="GO:0000977">
    <property type="term" value="F:RNA polymerase II transcription regulatory region sequence-specific DNA binding"/>
    <property type="evidence" value="ECO:0007669"/>
    <property type="project" value="TreeGrafter"/>
</dbReference>
<keyword evidence="7" id="KW-0539">Nucleus</keyword>
<organism evidence="11 12">
    <name type="scientific">Pelobates cultripes</name>
    <name type="common">Western spadefoot toad</name>
    <dbReference type="NCBI Taxonomy" id="61616"/>
    <lineage>
        <taxon>Eukaryota</taxon>
        <taxon>Metazoa</taxon>
        <taxon>Chordata</taxon>
        <taxon>Craniata</taxon>
        <taxon>Vertebrata</taxon>
        <taxon>Euteleostomi</taxon>
        <taxon>Amphibia</taxon>
        <taxon>Batrachia</taxon>
        <taxon>Anura</taxon>
        <taxon>Pelobatoidea</taxon>
        <taxon>Pelobatidae</taxon>
        <taxon>Pelobates</taxon>
    </lineage>
</organism>
<dbReference type="Pfam" id="PF00096">
    <property type="entry name" value="zf-C2H2"/>
    <property type="match status" value="3"/>
</dbReference>
<evidence type="ECO:0000256" key="5">
    <source>
        <dbReference type="ARBA" id="ARBA00022833"/>
    </source>
</evidence>
<keyword evidence="5" id="KW-0862">Zinc</keyword>
<gene>
    <name evidence="11" type="ORF">PECUL_23A003607</name>
</gene>
<dbReference type="SMART" id="SM00355">
    <property type="entry name" value="ZnF_C2H2"/>
    <property type="match status" value="3"/>
</dbReference>
<proteinExistence type="predicted"/>
<keyword evidence="4 8" id="KW-0863">Zinc-finger</keyword>
<name>A0AAD1WMX6_PELCU</name>
<comment type="subcellular location">
    <subcellularLocation>
        <location evidence="1">Nucleus</location>
    </subcellularLocation>
</comment>
<evidence type="ECO:0000256" key="2">
    <source>
        <dbReference type="ARBA" id="ARBA00022723"/>
    </source>
</evidence>
<sequence length="463" mass="52495">MNDRNLVTEKILDLTLEIIYLLTGEDLMVVKKTSNHDSPRSNLHGSEGSHRTLIPSILLPPPSLIHERNNNEKILELTNQIIELLTGEVSARCEDVTISMEEWEYIEGHKDLYKDIIENHHPLDKCIHDGLYTPLATGKTVTKTNEGKTSIVINQAKQSEIKSVTFMPQESLPCEEGNPTDICTLTEHPQTEYPSIHIKEELASCEEGNLTDISTPTEHPQKEYPSTYIKEEVASCEEANIYNISTLSEHSHTEYPSIHIKEEPDSCEERNLTDISTPTKHTETYTSVHNKEDSSLHEYGFVTDSLSEQTHRVHPPSRTDECSTGGKGNLTVAEKYTVISDSSKHQEIQTEKKRYQCPECGKCFSYPSQLVLHKRIHTGEKPFKCTECGKCFNVRSSLTKHQIIHTGEKPFKCTACGKCFNLRSNLNRHQIVHKGEKNHLNALHVRNVLLESRIFSGIIVYTN</sequence>
<dbReference type="PANTHER" id="PTHR24381">
    <property type="entry name" value="ZINC FINGER PROTEIN"/>
    <property type="match status" value="1"/>
</dbReference>
<accession>A0AAD1WMX6</accession>
<protein>
    <submittedName>
        <fullName evidence="11">Oocyte zinc finger -like</fullName>
    </submittedName>
</protein>
<dbReference type="PANTHER" id="PTHR24381:SF390">
    <property type="entry name" value="ZINC FINGER PROTEIN 37 HOMOLOG"/>
    <property type="match status" value="1"/>
</dbReference>
<evidence type="ECO:0000256" key="3">
    <source>
        <dbReference type="ARBA" id="ARBA00022737"/>
    </source>
</evidence>
<feature type="region of interest" description="Disordered" evidence="9">
    <location>
        <begin position="307"/>
        <end position="328"/>
    </location>
</feature>
<feature type="domain" description="C2H2-type" evidence="10">
    <location>
        <begin position="383"/>
        <end position="410"/>
    </location>
</feature>
<feature type="domain" description="C2H2-type" evidence="10">
    <location>
        <begin position="355"/>
        <end position="382"/>
    </location>
</feature>
<evidence type="ECO:0000256" key="7">
    <source>
        <dbReference type="ARBA" id="ARBA00023242"/>
    </source>
</evidence>